<accession>A0A7Y0KBK4</accession>
<comment type="subcellular location">
    <subcellularLocation>
        <location evidence="1">Cytoplasm</location>
        <location evidence="1">Cytosol</location>
    </subcellularLocation>
</comment>
<evidence type="ECO:0000256" key="5">
    <source>
        <dbReference type="ARBA" id="ARBA00093765"/>
    </source>
</evidence>
<protein>
    <recommendedName>
        <fullName evidence="7">Flagellar protein FliT</fullName>
    </recommendedName>
</protein>
<feature type="coiled-coil region" evidence="8">
    <location>
        <begin position="59"/>
        <end position="86"/>
    </location>
</feature>
<keyword evidence="2" id="KW-0963">Cytoplasm</keyword>
<keyword evidence="3" id="KW-1005">Bacterial flagellum biogenesis</keyword>
<keyword evidence="9" id="KW-0966">Cell projection</keyword>
<comment type="function">
    <text evidence="5">May act as an export chaperone for the filament capping protein FliD.</text>
</comment>
<dbReference type="Proteomes" id="UP000588491">
    <property type="component" value="Unassembled WGS sequence"/>
</dbReference>
<gene>
    <name evidence="9" type="ORF">HHU08_19985</name>
</gene>
<dbReference type="RefSeq" id="WP_101729337.1">
    <property type="nucleotide sequence ID" value="NZ_JABBPK010000001.1"/>
</dbReference>
<evidence type="ECO:0000256" key="2">
    <source>
        <dbReference type="ARBA" id="ARBA00022490"/>
    </source>
</evidence>
<evidence type="ECO:0000256" key="8">
    <source>
        <dbReference type="SAM" id="Coils"/>
    </source>
</evidence>
<dbReference type="AlphaFoldDB" id="A0A7Y0KBK4"/>
<keyword evidence="10" id="KW-1185">Reference proteome</keyword>
<proteinExistence type="inferred from homology"/>
<name>A0A7Y0KBK4_9BACI</name>
<sequence length="111" mass="12759">MEALKQCYAITNELVELLKGEAEVDTEKVNQLLDQRQACLTLLTSPTTETEKKIGQALLQQDKELVALLAKEKQSIQKELRSLEHKKSSNQKYVNPYQSLQTDGMFYDKRK</sequence>
<evidence type="ECO:0000256" key="7">
    <source>
        <dbReference type="ARBA" id="ARBA00093797"/>
    </source>
</evidence>
<dbReference type="EMBL" id="JABBPK010000001">
    <property type="protein sequence ID" value="NMO79237.1"/>
    <property type="molecule type" value="Genomic_DNA"/>
</dbReference>
<keyword evidence="8" id="KW-0175">Coiled coil</keyword>
<evidence type="ECO:0000256" key="4">
    <source>
        <dbReference type="ARBA" id="ARBA00023186"/>
    </source>
</evidence>
<reference evidence="9 10" key="1">
    <citation type="submission" date="2020-04" db="EMBL/GenBank/DDBJ databases">
        <title>Bacillus sp. UniB3 isolated from commercial digestive syrup.</title>
        <authorList>
            <person name="Thorat V."/>
            <person name="Kirdat K."/>
            <person name="Tiwarekar B."/>
            <person name="Yadav A."/>
        </authorList>
    </citation>
    <scope>NUCLEOTIDE SEQUENCE [LARGE SCALE GENOMIC DNA]</scope>
    <source>
        <strain evidence="9 10">UniB3</strain>
    </source>
</reference>
<comment type="caution">
    <text evidence="9">The sequence shown here is derived from an EMBL/GenBank/DDBJ whole genome shotgun (WGS) entry which is preliminary data.</text>
</comment>
<evidence type="ECO:0000256" key="1">
    <source>
        <dbReference type="ARBA" id="ARBA00004514"/>
    </source>
</evidence>
<organism evidence="9 10">
    <name type="scientific">Niallia alba</name>
    <dbReference type="NCBI Taxonomy" id="2729105"/>
    <lineage>
        <taxon>Bacteria</taxon>
        <taxon>Bacillati</taxon>
        <taxon>Bacillota</taxon>
        <taxon>Bacilli</taxon>
        <taxon>Bacillales</taxon>
        <taxon>Bacillaceae</taxon>
        <taxon>Niallia</taxon>
    </lineage>
</organism>
<evidence type="ECO:0000256" key="3">
    <source>
        <dbReference type="ARBA" id="ARBA00022795"/>
    </source>
</evidence>
<evidence type="ECO:0000313" key="10">
    <source>
        <dbReference type="Proteomes" id="UP000588491"/>
    </source>
</evidence>
<keyword evidence="4" id="KW-0143">Chaperone</keyword>
<evidence type="ECO:0000256" key="6">
    <source>
        <dbReference type="ARBA" id="ARBA00093785"/>
    </source>
</evidence>
<keyword evidence="9" id="KW-0969">Cilium</keyword>
<keyword evidence="9" id="KW-0282">Flagellum</keyword>
<dbReference type="Pfam" id="PF05400">
    <property type="entry name" value="FliT"/>
    <property type="match status" value="1"/>
</dbReference>
<evidence type="ECO:0000313" key="9">
    <source>
        <dbReference type="EMBL" id="NMO79237.1"/>
    </source>
</evidence>
<comment type="similarity">
    <text evidence="6">Belongs to the bacillales FliT family.</text>
</comment>
<dbReference type="InterPro" id="IPR008622">
    <property type="entry name" value="FliT"/>
</dbReference>